<reference evidence="9 10" key="1">
    <citation type="submission" date="2017-05" db="EMBL/GenBank/DDBJ databases">
        <title>Genome sequence of Candidatus Fukatsuia symbiotica and Candidatus Hamiltonella defensa from Acyrthosiphon pisum strain 5D.</title>
        <authorList>
            <person name="Patel V.A."/>
            <person name="Chevignon G."/>
            <person name="Russell J.A."/>
            <person name="Oliver K.M."/>
        </authorList>
    </citation>
    <scope>NUCLEOTIDE SEQUENCE [LARGE SCALE GENOMIC DNA]</scope>
    <source>
        <strain evidence="9 10">5D</strain>
        <plasmid evidence="10">p5d_fsymbiotica-1</plasmid>
    </source>
</reference>
<keyword evidence="6" id="KW-0472">Membrane</keyword>
<dbReference type="GO" id="GO:0009279">
    <property type="term" value="C:cell outer membrane"/>
    <property type="evidence" value="ECO:0007669"/>
    <property type="project" value="UniProtKB-SubCell"/>
</dbReference>
<keyword evidence="5" id="KW-0812">Transmembrane</keyword>
<keyword evidence="10" id="KW-1185">Reference proteome</keyword>
<feature type="chain" id="PRO_5016124372" evidence="8">
    <location>
        <begin position="22"/>
        <end position="439"/>
    </location>
</feature>
<sequence>MKTNVKITAWVLLMFSQQTYATPMQKYPLQVLVKQALEHQPSVAISYYETEKKQGDVQTAKSALYPTLDYTAGATGTKKGTADNEKNIENKVALGYRLTDFGVRDATIKKAEYEKDKTDNDYLKSQTLVAQEVSTTYLNINKYKEMLNGVVTEKTFYKKMLNHFSLLVSSGVALQSDLRKVQVSIDALNSREIMYSSMLDSELFKLRNITGMEIFAEQIETTMPFFINYQFIDDPEKLMQEVKGSSYDYKMLLSAKNAAMEDIKAAKSSYYPTMDINAEYINKNKLGHAPRENNENEAKISLNLNVNIFNGFKNSAQDMKVSAAHNQAKFHIEDFIFKTRYDINTLISQYHAANETHVVDKRAYENALQLSSLYEQEFQLGQKSLLELISSRGESFQSYISMIESQYSQYDAKLRQLALVFKLTHYLDMNKTSVLKREV</sequence>
<dbReference type="InterPro" id="IPR051906">
    <property type="entry name" value="TolC-like"/>
</dbReference>
<dbReference type="PANTHER" id="PTHR30026">
    <property type="entry name" value="OUTER MEMBRANE PROTEIN TOLC"/>
    <property type="match status" value="1"/>
</dbReference>
<dbReference type="EMBL" id="CP021660">
    <property type="protein sequence ID" value="AWK15541.1"/>
    <property type="molecule type" value="Genomic_DNA"/>
</dbReference>
<feature type="signal peptide" evidence="8">
    <location>
        <begin position="1"/>
        <end position="21"/>
    </location>
</feature>
<keyword evidence="7" id="KW-0998">Cell outer membrane</keyword>
<organism evidence="9 10">
    <name type="scientific">Candidatus Fukatsuia symbiotica</name>
    <dbReference type="NCBI Taxonomy" id="1878942"/>
    <lineage>
        <taxon>Bacteria</taxon>
        <taxon>Pseudomonadati</taxon>
        <taxon>Pseudomonadota</taxon>
        <taxon>Gammaproteobacteria</taxon>
        <taxon>Enterobacterales</taxon>
        <taxon>Yersiniaceae</taxon>
        <taxon>Candidatus Fukatsuia</taxon>
    </lineage>
</organism>
<keyword evidence="9" id="KW-0614">Plasmid</keyword>
<keyword evidence="8" id="KW-0732">Signal</keyword>
<evidence type="ECO:0000256" key="5">
    <source>
        <dbReference type="ARBA" id="ARBA00022692"/>
    </source>
</evidence>
<dbReference type="AlphaFoldDB" id="A0A2U8I8Q1"/>
<evidence type="ECO:0000256" key="6">
    <source>
        <dbReference type="ARBA" id="ARBA00023136"/>
    </source>
</evidence>
<dbReference type="GO" id="GO:0015288">
    <property type="term" value="F:porin activity"/>
    <property type="evidence" value="ECO:0007669"/>
    <property type="project" value="TreeGrafter"/>
</dbReference>
<dbReference type="Pfam" id="PF02321">
    <property type="entry name" value="OEP"/>
    <property type="match status" value="2"/>
</dbReference>
<geneLocation type="plasmid" evidence="10">
    <name>p5d_fsymbiotica-1</name>
</geneLocation>
<keyword evidence="3" id="KW-0813">Transport</keyword>
<comment type="similarity">
    <text evidence="2">Belongs to the outer membrane factor (OMF) (TC 1.B.17) family.</text>
</comment>
<dbReference type="GO" id="GO:1990281">
    <property type="term" value="C:efflux pump complex"/>
    <property type="evidence" value="ECO:0007669"/>
    <property type="project" value="TreeGrafter"/>
</dbReference>
<dbReference type="Gene3D" id="1.20.1600.10">
    <property type="entry name" value="Outer membrane efflux proteins (OEP)"/>
    <property type="match status" value="1"/>
</dbReference>
<protein>
    <submittedName>
        <fullName evidence="9">ABC transporter</fullName>
    </submittedName>
</protein>
<evidence type="ECO:0000256" key="2">
    <source>
        <dbReference type="ARBA" id="ARBA00007613"/>
    </source>
</evidence>
<keyword evidence="4" id="KW-1134">Transmembrane beta strand</keyword>
<proteinExistence type="inferred from homology"/>
<dbReference type="Proteomes" id="UP000261875">
    <property type="component" value="Plasmid p5D_Fsymbiotica-1"/>
</dbReference>
<comment type="subcellular location">
    <subcellularLocation>
        <location evidence="1">Cell outer membrane</location>
    </subcellularLocation>
</comment>
<evidence type="ECO:0000256" key="4">
    <source>
        <dbReference type="ARBA" id="ARBA00022452"/>
    </source>
</evidence>
<evidence type="ECO:0000256" key="7">
    <source>
        <dbReference type="ARBA" id="ARBA00023237"/>
    </source>
</evidence>
<name>A0A2U8I8Q1_9GAMM</name>
<gene>
    <name evidence="9" type="ORF">CCS41_14030</name>
</gene>
<evidence type="ECO:0000256" key="8">
    <source>
        <dbReference type="SAM" id="SignalP"/>
    </source>
</evidence>
<dbReference type="SUPFAM" id="SSF56954">
    <property type="entry name" value="Outer membrane efflux proteins (OEP)"/>
    <property type="match status" value="1"/>
</dbReference>
<dbReference type="PANTHER" id="PTHR30026:SF22">
    <property type="entry name" value="OUTER MEMBRANE EFFLUX PROTEIN"/>
    <property type="match status" value="1"/>
</dbReference>
<evidence type="ECO:0000256" key="1">
    <source>
        <dbReference type="ARBA" id="ARBA00004442"/>
    </source>
</evidence>
<dbReference type="GO" id="GO:0015562">
    <property type="term" value="F:efflux transmembrane transporter activity"/>
    <property type="evidence" value="ECO:0007669"/>
    <property type="project" value="InterPro"/>
</dbReference>
<dbReference type="OrthoDB" id="9814637at2"/>
<dbReference type="RefSeq" id="WP_119797854.1">
    <property type="nucleotide sequence ID" value="NZ_CP021660.1"/>
</dbReference>
<evidence type="ECO:0000313" key="9">
    <source>
        <dbReference type="EMBL" id="AWK15541.1"/>
    </source>
</evidence>
<dbReference type="KEGG" id="fsm:CCS41_14030"/>
<dbReference type="InterPro" id="IPR003423">
    <property type="entry name" value="OMP_efflux"/>
</dbReference>
<evidence type="ECO:0000256" key="3">
    <source>
        <dbReference type="ARBA" id="ARBA00022448"/>
    </source>
</evidence>
<accession>A0A2U8I8Q1</accession>
<evidence type="ECO:0000313" key="10">
    <source>
        <dbReference type="Proteomes" id="UP000261875"/>
    </source>
</evidence>